<keyword evidence="1" id="KW-0472">Membrane</keyword>
<feature type="transmembrane region" description="Helical" evidence="1">
    <location>
        <begin position="6"/>
        <end position="26"/>
    </location>
</feature>
<dbReference type="AlphaFoldDB" id="A0A382AXZ6"/>
<reference evidence="2" key="1">
    <citation type="submission" date="2018-05" db="EMBL/GenBank/DDBJ databases">
        <authorList>
            <person name="Lanie J.A."/>
            <person name="Ng W.-L."/>
            <person name="Kazmierczak K.M."/>
            <person name="Andrzejewski T.M."/>
            <person name="Davidsen T.M."/>
            <person name="Wayne K.J."/>
            <person name="Tettelin H."/>
            <person name="Glass J.I."/>
            <person name="Rusch D."/>
            <person name="Podicherti R."/>
            <person name="Tsui H.-C.T."/>
            <person name="Winkler M.E."/>
        </authorList>
    </citation>
    <scope>NUCLEOTIDE SEQUENCE</scope>
</reference>
<evidence type="ECO:0000256" key="1">
    <source>
        <dbReference type="SAM" id="Phobius"/>
    </source>
</evidence>
<sequence length="42" mass="4774">MNQNLTNGLIKIILVAILATSFYFYASPYQDCMREKGDSEKS</sequence>
<keyword evidence="1" id="KW-1133">Transmembrane helix</keyword>
<name>A0A382AXZ6_9ZZZZ</name>
<organism evidence="2">
    <name type="scientific">marine metagenome</name>
    <dbReference type="NCBI Taxonomy" id="408172"/>
    <lineage>
        <taxon>unclassified sequences</taxon>
        <taxon>metagenomes</taxon>
        <taxon>ecological metagenomes</taxon>
    </lineage>
</organism>
<dbReference type="EMBL" id="UINC01027300">
    <property type="protein sequence ID" value="SVB06308.1"/>
    <property type="molecule type" value="Genomic_DNA"/>
</dbReference>
<evidence type="ECO:0000313" key="2">
    <source>
        <dbReference type="EMBL" id="SVB06308.1"/>
    </source>
</evidence>
<accession>A0A382AXZ6</accession>
<feature type="non-terminal residue" evidence="2">
    <location>
        <position position="42"/>
    </location>
</feature>
<keyword evidence="1" id="KW-0812">Transmembrane</keyword>
<proteinExistence type="predicted"/>
<gene>
    <name evidence="2" type="ORF">METZ01_LOCUS159162</name>
</gene>
<protein>
    <submittedName>
        <fullName evidence="2">Uncharacterized protein</fullName>
    </submittedName>
</protein>